<organism evidence="7 8">
    <name type="scientific">Nonomuraea antimicrobica</name>
    <dbReference type="NCBI Taxonomy" id="561173"/>
    <lineage>
        <taxon>Bacteria</taxon>
        <taxon>Bacillati</taxon>
        <taxon>Actinomycetota</taxon>
        <taxon>Actinomycetes</taxon>
        <taxon>Streptosporangiales</taxon>
        <taxon>Streptosporangiaceae</taxon>
        <taxon>Nonomuraea</taxon>
    </lineage>
</organism>
<dbReference type="SUPFAM" id="SSF103473">
    <property type="entry name" value="MFS general substrate transporter"/>
    <property type="match status" value="1"/>
</dbReference>
<feature type="transmembrane region" description="Helical" evidence="5">
    <location>
        <begin position="39"/>
        <end position="64"/>
    </location>
</feature>
<dbReference type="Pfam" id="PF07690">
    <property type="entry name" value="MFS_1"/>
    <property type="match status" value="1"/>
</dbReference>
<dbReference type="Gene3D" id="1.20.1250.20">
    <property type="entry name" value="MFS general substrate transporter like domains"/>
    <property type="match status" value="2"/>
</dbReference>
<dbReference type="InterPro" id="IPR052952">
    <property type="entry name" value="MFS-Transporter"/>
</dbReference>
<evidence type="ECO:0000313" key="7">
    <source>
        <dbReference type="EMBL" id="GAA3642220.1"/>
    </source>
</evidence>
<feature type="transmembrane region" description="Helical" evidence="5">
    <location>
        <begin position="277"/>
        <end position="310"/>
    </location>
</feature>
<name>A0ABP7AXM5_9ACTN</name>
<evidence type="ECO:0000259" key="6">
    <source>
        <dbReference type="PROSITE" id="PS50850"/>
    </source>
</evidence>
<keyword evidence="3 5" id="KW-1133">Transmembrane helix</keyword>
<dbReference type="PANTHER" id="PTHR23527:SF1">
    <property type="entry name" value="BLL3282 PROTEIN"/>
    <property type="match status" value="1"/>
</dbReference>
<dbReference type="EMBL" id="BAAAZP010000003">
    <property type="protein sequence ID" value="GAA3642220.1"/>
    <property type="molecule type" value="Genomic_DNA"/>
</dbReference>
<keyword evidence="2 5" id="KW-0812">Transmembrane</keyword>
<evidence type="ECO:0000256" key="5">
    <source>
        <dbReference type="SAM" id="Phobius"/>
    </source>
</evidence>
<protein>
    <submittedName>
        <fullName evidence="7">MFS transporter</fullName>
    </submittedName>
</protein>
<feature type="transmembrane region" description="Helical" evidence="5">
    <location>
        <begin position="155"/>
        <end position="181"/>
    </location>
</feature>
<keyword evidence="4 5" id="KW-0472">Membrane</keyword>
<dbReference type="InterPro" id="IPR020846">
    <property type="entry name" value="MFS_dom"/>
</dbReference>
<gene>
    <name evidence="7" type="ORF">GCM10022224_000670</name>
</gene>
<feature type="transmembrane region" description="Helical" evidence="5">
    <location>
        <begin position="238"/>
        <end position="257"/>
    </location>
</feature>
<dbReference type="RefSeq" id="WP_344871666.1">
    <property type="nucleotide sequence ID" value="NZ_BAAAZP010000003.1"/>
</dbReference>
<evidence type="ECO:0000256" key="4">
    <source>
        <dbReference type="ARBA" id="ARBA00023136"/>
    </source>
</evidence>
<feature type="transmembrane region" description="Helical" evidence="5">
    <location>
        <begin position="96"/>
        <end position="119"/>
    </location>
</feature>
<comment type="caution">
    <text evidence="7">The sequence shown here is derived from an EMBL/GenBank/DDBJ whole genome shotgun (WGS) entry which is preliminary data.</text>
</comment>
<feature type="domain" description="Major facilitator superfamily (MFS) profile" evidence="6">
    <location>
        <begin position="1"/>
        <end position="384"/>
    </location>
</feature>
<dbReference type="PROSITE" id="PS50850">
    <property type="entry name" value="MFS"/>
    <property type="match status" value="1"/>
</dbReference>
<evidence type="ECO:0000256" key="2">
    <source>
        <dbReference type="ARBA" id="ARBA00022692"/>
    </source>
</evidence>
<sequence length="387" mass="39724">MRRWLMLALGVNAHASVTLGLFGLPLVMPEILRHFNVLLPVGGLIGNAPALGILCALVAWGALADRHGERLVLGLGVGLAAALFAVTAFVEQTWAVVSLLALSGAAGSAAMVGGGRIVLRWFEPPERGVAMGLRQVSFTLGMAVAAFTLPPMAQAYGLSGVLLLCSGVSLLAAVLAALFMAEPPHPISGARAERAPSPYRQAALWRVHATSALHVVPQVVVSTYGVDCLVTVYGWDDVAAGRLFGVAAIGGAVVRIAAGRWSDRTGLRMRPLLLLTLWNLAVLALLVAGTFTVSALGVGTLVVAAVMTVAGNGLAYLSAGELAGPGWAGKVLGTHNTVQNSVSLVVTPLAGALMLSTGYWAGFAVGLVCAVASLPVIPFRGERPRGS</sequence>
<dbReference type="InterPro" id="IPR011701">
    <property type="entry name" value="MFS"/>
</dbReference>
<accession>A0ABP7AXM5</accession>
<evidence type="ECO:0000313" key="8">
    <source>
        <dbReference type="Proteomes" id="UP001500902"/>
    </source>
</evidence>
<feature type="transmembrane region" description="Helical" evidence="5">
    <location>
        <begin position="202"/>
        <end position="226"/>
    </location>
</feature>
<keyword evidence="8" id="KW-1185">Reference proteome</keyword>
<proteinExistence type="predicted"/>
<evidence type="ECO:0000256" key="1">
    <source>
        <dbReference type="ARBA" id="ARBA00004651"/>
    </source>
</evidence>
<comment type="subcellular location">
    <subcellularLocation>
        <location evidence="1">Cell membrane</location>
        <topology evidence="1">Multi-pass membrane protein</topology>
    </subcellularLocation>
</comment>
<dbReference type="Proteomes" id="UP001500902">
    <property type="component" value="Unassembled WGS sequence"/>
</dbReference>
<feature type="transmembrane region" description="Helical" evidence="5">
    <location>
        <begin position="71"/>
        <end position="90"/>
    </location>
</feature>
<feature type="transmembrane region" description="Helical" evidence="5">
    <location>
        <begin position="131"/>
        <end position="149"/>
    </location>
</feature>
<evidence type="ECO:0000256" key="3">
    <source>
        <dbReference type="ARBA" id="ARBA00022989"/>
    </source>
</evidence>
<dbReference type="InterPro" id="IPR036259">
    <property type="entry name" value="MFS_trans_sf"/>
</dbReference>
<reference evidence="8" key="1">
    <citation type="journal article" date="2019" name="Int. J. Syst. Evol. Microbiol.">
        <title>The Global Catalogue of Microorganisms (GCM) 10K type strain sequencing project: providing services to taxonomists for standard genome sequencing and annotation.</title>
        <authorList>
            <consortium name="The Broad Institute Genomics Platform"/>
            <consortium name="The Broad Institute Genome Sequencing Center for Infectious Disease"/>
            <person name="Wu L."/>
            <person name="Ma J."/>
        </authorList>
    </citation>
    <scope>NUCLEOTIDE SEQUENCE [LARGE SCALE GENOMIC DNA]</scope>
    <source>
        <strain evidence="8">JCM 16904</strain>
    </source>
</reference>
<dbReference type="PANTHER" id="PTHR23527">
    <property type="entry name" value="BLL3282 PROTEIN"/>
    <property type="match status" value="1"/>
</dbReference>